<dbReference type="InterPro" id="IPR005545">
    <property type="entry name" value="YCII"/>
</dbReference>
<comment type="caution">
    <text evidence="2">The sequence shown here is derived from an EMBL/GenBank/DDBJ whole genome shotgun (WGS) entry which is preliminary data.</text>
</comment>
<protein>
    <recommendedName>
        <fullName evidence="1">YCII-related domain-containing protein</fullName>
    </recommendedName>
</protein>
<dbReference type="OrthoDB" id="5519740at2759"/>
<dbReference type="InterPro" id="IPR011008">
    <property type="entry name" value="Dimeric_a/b-barrel"/>
</dbReference>
<evidence type="ECO:0000313" key="2">
    <source>
        <dbReference type="EMBL" id="KAH6603873.1"/>
    </source>
</evidence>
<keyword evidence="3" id="KW-1185">Reference proteome</keyword>
<dbReference type="InterPro" id="IPR051807">
    <property type="entry name" value="Sec-metab_biosynth-assoc"/>
</dbReference>
<organism evidence="2 3">
    <name type="scientific">Trichoderma cornu-damae</name>
    <dbReference type="NCBI Taxonomy" id="654480"/>
    <lineage>
        <taxon>Eukaryota</taxon>
        <taxon>Fungi</taxon>
        <taxon>Dikarya</taxon>
        <taxon>Ascomycota</taxon>
        <taxon>Pezizomycotina</taxon>
        <taxon>Sordariomycetes</taxon>
        <taxon>Hypocreomycetidae</taxon>
        <taxon>Hypocreales</taxon>
        <taxon>Hypocreaceae</taxon>
        <taxon>Trichoderma</taxon>
    </lineage>
</organism>
<dbReference type="AlphaFoldDB" id="A0A9P8QJ22"/>
<dbReference type="PANTHER" id="PTHR33606:SF3">
    <property type="entry name" value="PROTEIN YCII"/>
    <property type="match status" value="1"/>
</dbReference>
<accession>A0A9P8QJ22</accession>
<dbReference type="Gene3D" id="3.30.70.1060">
    <property type="entry name" value="Dimeric alpha+beta barrel"/>
    <property type="match status" value="1"/>
</dbReference>
<gene>
    <name evidence="2" type="ORF">Trco_007319</name>
</gene>
<feature type="domain" description="YCII-related" evidence="1">
    <location>
        <begin position="35"/>
        <end position="129"/>
    </location>
</feature>
<reference evidence="2" key="1">
    <citation type="submission" date="2021-08" db="EMBL/GenBank/DDBJ databases">
        <title>Chromosome-Level Trichoderma cornu-damae using Hi-C Data.</title>
        <authorList>
            <person name="Kim C.S."/>
        </authorList>
    </citation>
    <scope>NUCLEOTIDE SEQUENCE</scope>
    <source>
        <strain evidence="2">KA19-0412C</strain>
    </source>
</reference>
<evidence type="ECO:0000313" key="3">
    <source>
        <dbReference type="Proteomes" id="UP000827724"/>
    </source>
</evidence>
<dbReference type="PANTHER" id="PTHR33606">
    <property type="entry name" value="PROTEIN YCII"/>
    <property type="match status" value="1"/>
</dbReference>
<dbReference type="SUPFAM" id="SSF54909">
    <property type="entry name" value="Dimeric alpha+beta barrel"/>
    <property type="match status" value="1"/>
</dbReference>
<dbReference type="Proteomes" id="UP000827724">
    <property type="component" value="Unassembled WGS sequence"/>
</dbReference>
<proteinExistence type="predicted"/>
<dbReference type="EMBL" id="JAIWOZ010000006">
    <property type="protein sequence ID" value="KAH6603873.1"/>
    <property type="molecule type" value="Genomic_DNA"/>
</dbReference>
<sequence>MAARLTANRLFSRNVVAKPSSVRSLATVTAKKHTFLVVIPDVPGSSAVRSECRPTHLKNIFPYVENRSLKIGGPILHSQPKDENDKPDVYGSVVIWAADSQQEVLEILKKDVYVEKGVWDFSNVKIYPFKPTFEHQF</sequence>
<name>A0A9P8QJ22_9HYPO</name>
<dbReference type="Pfam" id="PF03795">
    <property type="entry name" value="YCII"/>
    <property type="match status" value="1"/>
</dbReference>
<evidence type="ECO:0000259" key="1">
    <source>
        <dbReference type="Pfam" id="PF03795"/>
    </source>
</evidence>